<evidence type="ECO:0000313" key="2">
    <source>
        <dbReference type="EMBL" id="SES93163.1"/>
    </source>
</evidence>
<evidence type="ECO:0000313" key="3">
    <source>
        <dbReference type="Proteomes" id="UP000199095"/>
    </source>
</evidence>
<gene>
    <name evidence="2" type="ORF">SAMN05421676_102143</name>
</gene>
<dbReference type="GO" id="GO:0016740">
    <property type="term" value="F:transferase activity"/>
    <property type="evidence" value="ECO:0007669"/>
    <property type="project" value="UniProtKB-KW"/>
</dbReference>
<evidence type="ECO:0000259" key="1">
    <source>
        <dbReference type="Pfam" id="PF13524"/>
    </source>
</evidence>
<reference evidence="3" key="1">
    <citation type="submission" date="2016-10" db="EMBL/GenBank/DDBJ databases">
        <authorList>
            <person name="Varghese N."/>
            <person name="Submissions S."/>
        </authorList>
    </citation>
    <scope>NUCLEOTIDE SEQUENCE [LARGE SCALE GENOMIC DNA]</scope>
    <source>
        <strain evidence="3">CGMCC 1.3566</strain>
    </source>
</reference>
<dbReference type="AlphaFoldDB" id="A0A1I0AG62"/>
<accession>A0A1I0AG62</accession>
<organism evidence="2 3">
    <name type="scientific">Salinibacillus kushneri</name>
    <dbReference type="NCBI Taxonomy" id="237682"/>
    <lineage>
        <taxon>Bacteria</taxon>
        <taxon>Bacillati</taxon>
        <taxon>Bacillota</taxon>
        <taxon>Bacilli</taxon>
        <taxon>Bacillales</taxon>
        <taxon>Bacillaceae</taxon>
        <taxon>Salinibacillus</taxon>
    </lineage>
</organism>
<proteinExistence type="predicted"/>
<dbReference type="RefSeq" id="WP_093131890.1">
    <property type="nucleotide sequence ID" value="NZ_FOHJ01000002.1"/>
</dbReference>
<dbReference type="Pfam" id="PF13524">
    <property type="entry name" value="Glyco_trans_1_2"/>
    <property type="match status" value="1"/>
</dbReference>
<sequence length="308" mass="36762">MVNILFIAEDTSGLLYKNFSYLEEELSKIVNIKIWRKSGHIRSILKKIEMAPDFILILNDIDRRMSPVIRGLAHIEIPTGLFVNDVHRFTKLRKNYVDKNQISYLFPVVRDKFIETYPEYRKKMKWFPHGVNIELFRDYGIEKDIPLLMTGAVNNDYPLRQIIVEAYEGQPGFIHHRHPGYRRYREEEEKQYMIGKQYAKELNRAKIMFTSPSVYYYPVLKYFEALASKTLLLAPTFKELEDLGFVPDVHFVPIHKHNFKEKAAYFLKNEEERIKIAEQGYQFVRNHHSIQVRARQLVKKIEYIVRRT</sequence>
<dbReference type="InterPro" id="IPR055259">
    <property type="entry name" value="YkvP/CgeB_Glyco_trans-like"/>
</dbReference>
<dbReference type="EMBL" id="FOHJ01000002">
    <property type="protein sequence ID" value="SES93163.1"/>
    <property type="molecule type" value="Genomic_DNA"/>
</dbReference>
<dbReference type="STRING" id="237682.SAMN05421676_102143"/>
<keyword evidence="2" id="KW-0808">Transferase</keyword>
<name>A0A1I0AG62_9BACI</name>
<dbReference type="OrthoDB" id="5121913at2"/>
<protein>
    <submittedName>
        <fullName evidence="2">Glycosyl transferases group 1</fullName>
    </submittedName>
</protein>
<feature type="domain" description="Spore protein YkvP/CgeB glycosyl transferase-like" evidence="1">
    <location>
        <begin position="180"/>
        <end position="298"/>
    </location>
</feature>
<keyword evidence="3" id="KW-1185">Reference proteome</keyword>
<dbReference type="Proteomes" id="UP000199095">
    <property type="component" value="Unassembled WGS sequence"/>
</dbReference>